<keyword evidence="2" id="KW-0812">Transmembrane</keyword>
<name>A0ABU0TU85_MICTR</name>
<organism evidence="4 5">
    <name type="scientific">Microbacterium trichothecenolyticum</name>
    <name type="common">Aureobacterium trichothecenolyticum</name>
    <dbReference type="NCBI Taxonomy" id="69370"/>
    <lineage>
        <taxon>Bacteria</taxon>
        <taxon>Bacillati</taxon>
        <taxon>Actinomycetota</taxon>
        <taxon>Actinomycetes</taxon>
        <taxon>Micrococcales</taxon>
        <taxon>Microbacteriaceae</taxon>
        <taxon>Microbacterium</taxon>
    </lineage>
</organism>
<feature type="transmembrane region" description="Helical" evidence="2">
    <location>
        <begin position="229"/>
        <end position="251"/>
    </location>
</feature>
<sequence length="252" mass="26025">MTDLRGPASDARRRRRRRHRAWREGGSSTAGWDAVMLGGSLVCLGLGALAARTAALTLPLETRSGGAQAVVWLALAAPVLLAFRRSRPRGLLTWRAVDALYGVVFGVVVRVAQGMLDGLGGHPAAWPSTFSVGGVLPDAFLLDALAGTAVSPLVEEFFFRAVVVVCAYTTLRRLCGQIAAGVAAAALSSGLFVVAHLLVGAPGTVDVLTLTLLGGVTGAFVLGTGRIWAAVFVHVIFNATGFALVAIGTLLA</sequence>
<dbReference type="Proteomes" id="UP001226691">
    <property type="component" value="Unassembled WGS sequence"/>
</dbReference>
<dbReference type="GO" id="GO:0006508">
    <property type="term" value="P:proteolysis"/>
    <property type="evidence" value="ECO:0007669"/>
    <property type="project" value="UniProtKB-KW"/>
</dbReference>
<evidence type="ECO:0000256" key="1">
    <source>
        <dbReference type="SAM" id="MobiDB-lite"/>
    </source>
</evidence>
<dbReference type="EMBL" id="JAUTBF010000001">
    <property type="protein sequence ID" value="MDQ1123221.1"/>
    <property type="molecule type" value="Genomic_DNA"/>
</dbReference>
<keyword evidence="2" id="KW-1133">Transmembrane helix</keyword>
<dbReference type="Pfam" id="PF02517">
    <property type="entry name" value="Rce1-like"/>
    <property type="match status" value="1"/>
</dbReference>
<protein>
    <submittedName>
        <fullName evidence="4">Membrane protease YdiL (CAAX protease family)</fullName>
    </submittedName>
</protein>
<dbReference type="RefSeq" id="WP_307482483.1">
    <property type="nucleotide sequence ID" value="NZ_JAUTBF010000001.1"/>
</dbReference>
<keyword evidence="5" id="KW-1185">Reference proteome</keyword>
<comment type="caution">
    <text evidence="4">The sequence shown here is derived from an EMBL/GenBank/DDBJ whole genome shotgun (WGS) entry which is preliminary data.</text>
</comment>
<feature type="region of interest" description="Disordered" evidence="1">
    <location>
        <begin position="1"/>
        <end position="22"/>
    </location>
</feature>
<reference evidence="4 5" key="1">
    <citation type="submission" date="2023-07" db="EMBL/GenBank/DDBJ databases">
        <title>Functional and genomic diversity of the sorghum phyllosphere microbiome.</title>
        <authorList>
            <person name="Shade A."/>
        </authorList>
    </citation>
    <scope>NUCLEOTIDE SEQUENCE [LARGE SCALE GENOMIC DNA]</scope>
    <source>
        <strain evidence="4 5">SORGH_AS_1207</strain>
    </source>
</reference>
<evidence type="ECO:0000259" key="3">
    <source>
        <dbReference type="Pfam" id="PF02517"/>
    </source>
</evidence>
<proteinExistence type="predicted"/>
<feature type="transmembrane region" description="Helical" evidence="2">
    <location>
        <begin position="178"/>
        <end position="199"/>
    </location>
</feature>
<feature type="transmembrane region" description="Helical" evidence="2">
    <location>
        <begin position="66"/>
        <end position="83"/>
    </location>
</feature>
<keyword evidence="4" id="KW-0645">Protease</keyword>
<dbReference type="InterPro" id="IPR003675">
    <property type="entry name" value="Rce1/LyrA-like_dom"/>
</dbReference>
<feature type="transmembrane region" description="Helical" evidence="2">
    <location>
        <begin position="205"/>
        <end position="222"/>
    </location>
</feature>
<accession>A0ABU0TU85</accession>
<feature type="domain" description="CAAX prenyl protease 2/Lysostaphin resistance protein A-like" evidence="3">
    <location>
        <begin position="140"/>
        <end position="239"/>
    </location>
</feature>
<keyword evidence="2" id="KW-0472">Membrane</keyword>
<keyword evidence="4" id="KW-0378">Hydrolase</keyword>
<evidence type="ECO:0000313" key="4">
    <source>
        <dbReference type="EMBL" id="MDQ1123221.1"/>
    </source>
</evidence>
<feature type="compositionally biased region" description="Basic residues" evidence="1">
    <location>
        <begin position="12"/>
        <end position="21"/>
    </location>
</feature>
<gene>
    <name evidence="4" type="ORF">QE412_001794</name>
</gene>
<evidence type="ECO:0000256" key="2">
    <source>
        <dbReference type="SAM" id="Phobius"/>
    </source>
</evidence>
<evidence type="ECO:0000313" key="5">
    <source>
        <dbReference type="Proteomes" id="UP001226691"/>
    </source>
</evidence>
<dbReference type="GO" id="GO:0008233">
    <property type="term" value="F:peptidase activity"/>
    <property type="evidence" value="ECO:0007669"/>
    <property type="project" value="UniProtKB-KW"/>
</dbReference>